<dbReference type="GO" id="GO:0003676">
    <property type="term" value="F:nucleic acid binding"/>
    <property type="evidence" value="ECO:0007669"/>
    <property type="project" value="InterPro"/>
</dbReference>
<name>A0A9W6X675_9STRA</name>
<proteinExistence type="predicted"/>
<evidence type="ECO:0000256" key="1">
    <source>
        <dbReference type="SAM" id="MobiDB-lite"/>
    </source>
</evidence>
<dbReference type="InterPro" id="IPR039537">
    <property type="entry name" value="Retrotran_Ty1/copia-like"/>
</dbReference>
<comment type="caution">
    <text evidence="3">The sequence shown here is derived from an EMBL/GenBank/DDBJ whole genome shotgun (WGS) entry which is preliminary data.</text>
</comment>
<evidence type="ECO:0000259" key="2">
    <source>
        <dbReference type="PROSITE" id="PS50994"/>
    </source>
</evidence>
<accession>A0A9W6X675</accession>
<dbReference type="PANTHER" id="PTHR42648:SF28">
    <property type="entry name" value="TRANSPOSON-ENCODED PROTEIN WITH RIBONUCLEASE H-LIKE AND RETROVIRUS ZINC FINGER-LIKE DOMAINS"/>
    <property type="match status" value="1"/>
</dbReference>
<dbReference type="InterPro" id="IPR036397">
    <property type="entry name" value="RNaseH_sf"/>
</dbReference>
<feature type="domain" description="Integrase catalytic" evidence="2">
    <location>
        <begin position="1"/>
        <end position="113"/>
    </location>
</feature>
<dbReference type="PANTHER" id="PTHR42648">
    <property type="entry name" value="TRANSPOSASE, PUTATIVE-RELATED"/>
    <property type="match status" value="1"/>
</dbReference>
<gene>
    <name evidence="3" type="ORF">Pfra01_000767300</name>
</gene>
<feature type="region of interest" description="Disordered" evidence="1">
    <location>
        <begin position="270"/>
        <end position="324"/>
    </location>
</feature>
<dbReference type="PROSITE" id="PS50994">
    <property type="entry name" value="INTEGRASE"/>
    <property type="match status" value="1"/>
</dbReference>
<feature type="compositionally biased region" description="Basic and acidic residues" evidence="1">
    <location>
        <begin position="302"/>
        <end position="312"/>
    </location>
</feature>
<dbReference type="AlphaFoldDB" id="A0A9W6X675"/>
<dbReference type="OrthoDB" id="125238at2759"/>
<keyword evidence="4" id="KW-1185">Reference proteome</keyword>
<dbReference type="Gene3D" id="3.30.420.10">
    <property type="entry name" value="Ribonuclease H-like superfamily/Ribonuclease H"/>
    <property type="match status" value="1"/>
</dbReference>
<dbReference type="InterPro" id="IPR012337">
    <property type="entry name" value="RNaseH-like_sf"/>
</dbReference>
<sequence length="339" mass="38252">MKRYVAWAERHWPDCKVQEILTDGGGEFENVPITAWYQQNGITHTPTPPNTSRLNIVERTHQTLTGMMKSMMKDSGFPTSFWVEALYYAVYIKNRVFSSPTNCTPFEEMWGRKPNIHHVRKFGALAYGHTKVGPSRYKFADNCRIGYVLGYRDGLLGCKVYFPSEGSVQVAGQVTVNEQIVYKDRHNGGFDRRVRDWVTAEHPDLTSAGRKDYDFPVVGGGSVDADSPHDIEHNSIPPQNGFPASGVISPWLHRKLPSFSDDVVLHPAISRTRNDRDNMQGNDIDVNKHRHADAASQKPPKARGDGNERRGGLIEVPDPDDEDISLEEMQVYAASWLLR</sequence>
<organism evidence="3 4">
    <name type="scientific">Phytophthora fragariaefolia</name>
    <dbReference type="NCBI Taxonomy" id="1490495"/>
    <lineage>
        <taxon>Eukaryota</taxon>
        <taxon>Sar</taxon>
        <taxon>Stramenopiles</taxon>
        <taxon>Oomycota</taxon>
        <taxon>Peronosporomycetes</taxon>
        <taxon>Peronosporales</taxon>
        <taxon>Peronosporaceae</taxon>
        <taxon>Phytophthora</taxon>
    </lineage>
</organism>
<evidence type="ECO:0000313" key="3">
    <source>
        <dbReference type="EMBL" id="GMF32337.1"/>
    </source>
</evidence>
<reference evidence="3" key="1">
    <citation type="submission" date="2023-04" db="EMBL/GenBank/DDBJ databases">
        <title>Phytophthora fragariaefolia NBRC 109709.</title>
        <authorList>
            <person name="Ichikawa N."/>
            <person name="Sato H."/>
            <person name="Tonouchi N."/>
        </authorList>
    </citation>
    <scope>NUCLEOTIDE SEQUENCE</scope>
    <source>
        <strain evidence="3">NBRC 109709</strain>
    </source>
</reference>
<dbReference type="Proteomes" id="UP001165121">
    <property type="component" value="Unassembled WGS sequence"/>
</dbReference>
<dbReference type="InterPro" id="IPR001584">
    <property type="entry name" value="Integrase_cat-core"/>
</dbReference>
<evidence type="ECO:0000313" key="4">
    <source>
        <dbReference type="Proteomes" id="UP001165121"/>
    </source>
</evidence>
<protein>
    <submittedName>
        <fullName evidence="3">Unnamed protein product</fullName>
    </submittedName>
</protein>
<dbReference type="GO" id="GO:0015074">
    <property type="term" value="P:DNA integration"/>
    <property type="evidence" value="ECO:0007669"/>
    <property type="project" value="InterPro"/>
</dbReference>
<dbReference type="EMBL" id="BSXT01000683">
    <property type="protein sequence ID" value="GMF32337.1"/>
    <property type="molecule type" value="Genomic_DNA"/>
</dbReference>
<dbReference type="SUPFAM" id="SSF53098">
    <property type="entry name" value="Ribonuclease H-like"/>
    <property type="match status" value="1"/>
</dbReference>